<dbReference type="EMBL" id="CAFBPU010000004">
    <property type="protein sequence ID" value="CAB5021628.1"/>
    <property type="molecule type" value="Genomic_DNA"/>
</dbReference>
<dbReference type="EMBL" id="CAFBND010000002">
    <property type="protein sequence ID" value="CAB4924886.1"/>
    <property type="molecule type" value="Genomic_DNA"/>
</dbReference>
<accession>A0A6J7I2H1</accession>
<protein>
    <submittedName>
        <fullName evidence="2">Unannotated protein</fullName>
    </submittedName>
</protein>
<evidence type="ECO:0000313" key="3">
    <source>
        <dbReference type="EMBL" id="CAB5021628.1"/>
    </source>
</evidence>
<proteinExistence type="predicted"/>
<gene>
    <name evidence="1" type="ORF">UFOPK3268_00748</name>
    <name evidence="2" type="ORF">UFOPK3752_00062</name>
    <name evidence="3" type="ORF">UFOPK4150_00280</name>
</gene>
<evidence type="ECO:0000313" key="1">
    <source>
        <dbReference type="EMBL" id="CAB4849283.1"/>
    </source>
</evidence>
<sequence>MRARHLTSLILRAATGSALLATLVVAAPAAEAAAILPPRPMSTASGIATGAATSTTAAAASPALAVGQALARKVFGSSSPEAAYAALGAAEKQALMAFETPVSQVVTLRPLVVSGTTALTSSPVVGIAGTTVRCWYAELHVENNAVAGNTIYTYWQRLRWCSTNGLTISSWTVLDRGGETSTPGWSYEGHGISGGVLVGPQVRSYTQEKFRFNVLWTNFVNSPCAQIRGGARGAASSLTTCSVA</sequence>
<dbReference type="AlphaFoldDB" id="A0A6J7I2H1"/>
<name>A0A6J7I2H1_9ZZZZ</name>
<dbReference type="EMBL" id="CAFBIZ010000079">
    <property type="protein sequence ID" value="CAB4849283.1"/>
    <property type="molecule type" value="Genomic_DNA"/>
</dbReference>
<reference evidence="2" key="1">
    <citation type="submission" date="2020-05" db="EMBL/GenBank/DDBJ databases">
        <authorList>
            <person name="Chiriac C."/>
            <person name="Salcher M."/>
            <person name="Ghai R."/>
            <person name="Kavagutti S V."/>
        </authorList>
    </citation>
    <scope>NUCLEOTIDE SEQUENCE</scope>
</reference>
<organism evidence="2">
    <name type="scientific">freshwater metagenome</name>
    <dbReference type="NCBI Taxonomy" id="449393"/>
    <lineage>
        <taxon>unclassified sequences</taxon>
        <taxon>metagenomes</taxon>
        <taxon>ecological metagenomes</taxon>
    </lineage>
</organism>
<evidence type="ECO:0000313" key="2">
    <source>
        <dbReference type="EMBL" id="CAB4924886.1"/>
    </source>
</evidence>